<dbReference type="InterPro" id="IPR020846">
    <property type="entry name" value="MFS_dom"/>
</dbReference>
<keyword evidence="10" id="KW-1185">Reference proteome</keyword>
<evidence type="ECO:0000313" key="10">
    <source>
        <dbReference type="Proteomes" id="UP001500655"/>
    </source>
</evidence>
<evidence type="ECO:0000256" key="1">
    <source>
        <dbReference type="ARBA" id="ARBA00004429"/>
    </source>
</evidence>
<comment type="subcellular location">
    <subcellularLocation>
        <location evidence="1">Cell inner membrane</location>
        <topology evidence="1">Multi-pass membrane protein</topology>
    </subcellularLocation>
</comment>
<protein>
    <submittedName>
        <fullName evidence="9">MFS transporter</fullName>
    </submittedName>
</protein>
<evidence type="ECO:0000256" key="6">
    <source>
        <dbReference type="ARBA" id="ARBA00023136"/>
    </source>
</evidence>
<evidence type="ECO:0000256" key="5">
    <source>
        <dbReference type="ARBA" id="ARBA00022989"/>
    </source>
</evidence>
<evidence type="ECO:0000256" key="7">
    <source>
        <dbReference type="SAM" id="Phobius"/>
    </source>
</evidence>
<keyword evidence="5 7" id="KW-1133">Transmembrane helix</keyword>
<keyword evidence="3" id="KW-1003">Cell membrane</keyword>
<reference evidence="10" key="1">
    <citation type="journal article" date="2019" name="Int. J. Syst. Evol. Microbiol.">
        <title>The Global Catalogue of Microorganisms (GCM) 10K type strain sequencing project: providing services to taxonomists for standard genome sequencing and annotation.</title>
        <authorList>
            <consortium name="The Broad Institute Genomics Platform"/>
            <consortium name="The Broad Institute Genome Sequencing Center for Infectious Disease"/>
            <person name="Wu L."/>
            <person name="Ma J."/>
        </authorList>
    </citation>
    <scope>NUCLEOTIDE SEQUENCE [LARGE SCALE GENOMIC DNA]</scope>
    <source>
        <strain evidence="10">JCM 13249</strain>
    </source>
</reference>
<gene>
    <name evidence="9" type="ORF">GCM10009681_23190</name>
</gene>
<dbReference type="PANTHER" id="PTHR23513:SF9">
    <property type="entry name" value="ENTEROBACTIN EXPORTER ENTS"/>
    <property type="match status" value="1"/>
</dbReference>
<feature type="transmembrane region" description="Helical" evidence="7">
    <location>
        <begin position="229"/>
        <end position="251"/>
    </location>
</feature>
<dbReference type="Proteomes" id="UP001500655">
    <property type="component" value="Unassembled WGS sequence"/>
</dbReference>
<evidence type="ECO:0000256" key="3">
    <source>
        <dbReference type="ARBA" id="ARBA00022475"/>
    </source>
</evidence>
<evidence type="ECO:0000313" key="9">
    <source>
        <dbReference type="EMBL" id="GAA1751504.1"/>
    </source>
</evidence>
<evidence type="ECO:0000256" key="4">
    <source>
        <dbReference type="ARBA" id="ARBA00022692"/>
    </source>
</evidence>
<name>A0ABN2KAE1_9ACTN</name>
<dbReference type="RefSeq" id="WP_344079940.1">
    <property type="nucleotide sequence ID" value="NZ_BAAALS010000009.1"/>
</dbReference>
<feature type="domain" description="Major facilitator superfamily (MFS) profile" evidence="8">
    <location>
        <begin position="1"/>
        <end position="199"/>
    </location>
</feature>
<dbReference type="SUPFAM" id="SSF103473">
    <property type="entry name" value="MFS general substrate transporter"/>
    <property type="match status" value="1"/>
</dbReference>
<feature type="transmembrane region" description="Helical" evidence="7">
    <location>
        <begin position="263"/>
        <end position="285"/>
    </location>
</feature>
<evidence type="ECO:0000256" key="2">
    <source>
        <dbReference type="ARBA" id="ARBA00022448"/>
    </source>
</evidence>
<dbReference type="EMBL" id="BAAALS010000009">
    <property type="protein sequence ID" value="GAA1751504.1"/>
    <property type="molecule type" value="Genomic_DNA"/>
</dbReference>
<feature type="transmembrane region" description="Helical" evidence="7">
    <location>
        <begin position="360"/>
        <end position="382"/>
    </location>
</feature>
<proteinExistence type="predicted"/>
<feature type="domain" description="Major facilitator superfamily (MFS) profile" evidence="8">
    <location>
        <begin position="228"/>
        <end position="424"/>
    </location>
</feature>
<dbReference type="CDD" id="cd06173">
    <property type="entry name" value="MFS_MefA_like"/>
    <property type="match status" value="1"/>
</dbReference>
<keyword evidence="6 7" id="KW-0472">Membrane</keyword>
<feature type="transmembrane region" description="Helical" evidence="7">
    <location>
        <begin position="388"/>
        <end position="406"/>
    </location>
</feature>
<accession>A0ABN2KAE1</accession>
<dbReference type="Gene3D" id="1.20.1250.20">
    <property type="entry name" value="MFS general substrate transporter like domains"/>
    <property type="match status" value="1"/>
</dbReference>
<feature type="transmembrane region" description="Helical" evidence="7">
    <location>
        <begin position="297"/>
        <end position="315"/>
    </location>
</feature>
<keyword evidence="2" id="KW-0813">Transport</keyword>
<comment type="caution">
    <text evidence="9">The sequence shown here is derived from an EMBL/GenBank/DDBJ whole genome shotgun (WGS) entry which is preliminary data.</text>
</comment>
<dbReference type="PANTHER" id="PTHR23513">
    <property type="entry name" value="INTEGRAL MEMBRANE EFFLUX PROTEIN-RELATED"/>
    <property type="match status" value="1"/>
</dbReference>
<dbReference type="PROSITE" id="PS50850">
    <property type="entry name" value="MFS"/>
    <property type="match status" value="2"/>
</dbReference>
<dbReference type="InterPro" id="IPR036259">
    <property type="entry name" value="MFS_trans_sf"/>
</dbReference>
<keyword evidence="4 7" id="KW-0812">Transmembrane</keyword>
<feature type="transmembrane region" description="Helical" evidence="7">
    <location>
        <begin position="152"/>
        <end position="171"/>
    </location>
</feature>
<dbReference type="InterPro" id="IPR010290">
    <property type="entry name" value="TM_effector"/>
</dbReference>
<sequence>MRAGSYTVDRRPLAIPAFRRLWLASVVTAVGGSFSLIAIPTQLFTITGSSATIGVSAIVTFMALTVSALWCGALADRMDRRRLLLFGQCGLAGTYLLLWAQAAVGLGSVAVLMVLIGFQGVSYGATMATMGAAVPRVVPAELLAAANSLSSLVRYLGAVLGPLLAGVLLPLVGLSTLYLFDSVALAAVIWAVWRLPSIEPPPRAATRTSARATVREIVDGFRYLRTRPVLVAVLGVDLAAMVFGLPVALFPELAERTFGGPPGGGAVLGLLYAAYPAGVFLAGLLSGTFTRARRHGVMLTGAALVWGVTVVALGVAPGVAVAVAALVAGGAVNFVLSTFRNTITQAHSDDALRGRVQGTLTVVLLGGPQVSVLVHGLLSAAVGPRWTIVAGGLLTVATVALIAGRVPSLWQYTVRSPAVARQPA</sequence>
<feature type="transmembrane region" description="Helical" evidence="7">
    <location>
        <begin position="21"/>
        <end position="39"/>
    </location>
</feature>
<organism evidence="9 10">
    <name type="scientific">Luedemannella helvata</name>
    <dbReference type="NCBI Taxonomy" id="349315"/>
    <lineage>
        <taxon>Bacteria</taxon>
        <taxon>Bacillati</taxon>
        <taxon>Actinomycetota</taxon>
        <taxon>Actinomycetes</taxon>
        <taxon>Micromonosporales</taxon>
        <taxon>Micromonosporaceae</taxon>
        <taxon>Luedemannella</taxon>
    </lineage>
</organism>
<feature type="transmembrane region" description="Helical" evidence="7">
    <location>
        <begin position="51"/>
        <end position="71"/>
    </location>
</feature>
<dbReference type="Pfam" id="PF05977">
    <property type="entry name" value="MFS_3"/>
    <property type="match status" value="1"/>
</dbReference>
<evidence type="ECO:0000259" key="8">
    <source>
        <dbReference type="PROSITE" id="PS50850"/>
    </source>
</evidence>
<feature type="transmembrane region" description="Helical" evidence="7">
    <location>
        <begin position="321"/>
        <end position="339"/>
    </location>
</feature>